<sequence>MLNSSIPTRLCITEPLFIIIKPIKTKSSHPCPSNTDGNYICKNAGRK</sequence>
<evidence type="ECO:0000313" key="1">
    <source>
        <dbReference type="EMBL" id="JAH87793.1"/>
    </source>
</evidence>
<organism evidence="1">
    <name type="scientific">Anguilla anguilla</name>
    <name type="common">European freshwater eel</name>
    <name type="synonym">Muraena anguilla</name>
    <dbReference type="NCBI Taxonomy" id="7936"/>
    <lineage>
        <taxon>Eukaryota</taxon>
        <taxon>Metazoa</taxon>
        <taxon>Chordata</taxon>
        <taxon>Craniata</taxon>
        <taxon>Vertebrata</taxon>
        <taxon>Euteleostomi</taxon>
        <taxon>Actinopterygii</taxon>
        <taxon>Neopterygii</taxon>
        <taxon>Teleostei</taxon>
        <taxon>Anguilliformes</taxon>
        <taxon>Anguillidae</taxon>
        <taxon>Anguilla</taxon>
    </lineage>
</organism>
<reference evidence="1" key="2">
    <citation type="journal article" date="2015" name="Fish Shellfish Immunol.">
        <title>Early steps in the European eel (Anguilla anguilla)-Vibrio vulnificus interaction in the gills: Role of the RtxA13 toxin.</title>
        <authorList>
            <person name="Callol A."/>
            <person name="Pajuelo D."/>
            <person name="Ebbesson L."/>
            <person name="Teles M."/>
            <person name="MacKenzie S."/>
            <person name="Amaro C."/>
        </authorList>
    </citation>
    <scope>NUCLEOTIDE SEQUENCE</scope>
</reference>
<accession>A0A0E9WE97</accession>
<protein>
    <submittedName>
        <fullName evidence="1">Uncharacterized protein</fullName>
    </submittedName>
</protein>
<dbReference type="AlphaFoldDB" id="A0A0E9WE97"/>
<reference evidence="1" key="1">
    <citation type="submission" date="2014-11" db="EMBL/GenBank/DDBJ databases">
        <authorList>
            <person name="Amaro Gonzalez C."/>
        </authorList>
    </citation>
    <scope>NUCLEOTIDE SEQUENCE</scope>
</reference>
<proteinExistence type="predicted"/>
<dbReference type="EMBL" id="GBXM01020784">
    <property type="protein sequence ID" value="JAH87793.1"/>
    <property type="molecule type" value="Transcribed_RNA"/>
</dbReference>
<name>A0A0E9WE97_ANGAN</name>